<gene>
    <name evidence="3" type="ORF">Godav_009646</name>
</gene>
<organism evidence="3 4">
    <name type="scientific">Gossypium davidsonii</name>
    <name type="common">Davidson's cotton</name>
    <name type="synonym">Gossypium klotzschianum subsp. davidsonii</name>
    <dbReference type="NCBI Taxonomy" id="34287"/>
    <lineage>
        <taxon>Eukaryota</taxon>
        <taxon>Viridiplantae</taxon>
        <taxon>Streptophyta</taxon>
        <taxon>Embryophyta</taxon>
        <taxon>Tracheophyta</taxon>
        <taxon>Spermatophyta</taxon>
        <taxon>Magnoliopsida</taxon>
        <taxon>eudicotyledons</taxon>
        <taxon>Gunneridae</taxon>
        <taxon>Pentapetalae</taxon>
        <taxon>rosids</taxon>
        <taxon>malvids</taxon>
        <taxon>Malvales</taxon>
        <taxon>Malvaceae</taxon>
        <taxon>Malvoideae</taxon>
        <taxon>Gossypium</taxon>
    </lineage>
</organism>
<feature type="domain" description="CCHC-type" evidence="2">
    <location>
        <begin position="146"/>
        <end position="159"/>
    </location>
</feature>
<dbReference type="GO" id="GO:0008270">
    <property type="term" value="F:zinc ion binding"/>
    <property type="evidence" value="ECO:0007669"/>
    <property type="project" value="UniProtKB-KW"/>
</dbReference>
<keyword evidence="4" id="KW-1185">Reference proteome</keyword>
<evidence type="ECO:0000256" key="1">
    <source>
        <dbReference type="PROSITE-ProRule" id="PRU00047"/>
    </source>
</evidence>
<feature type="non-terminal residue" evidence="3">
    <location>
        <position position="1"/>
    </location>
</feature>
<name>A0A7J8SDU6_GOSDV</name>
<dbReference type="PROSITE" id="PS50158">
    <property type="entry name" value="ZF_CCHC"/>
    <property type="match status" value="1"/>
</dbReference>
<dbReference type="InterPro" id="IPR001878">
    <property type="entry name" value="Znf_CCHC"/>
</dbReference>
<reference evidence="3 4" key="1">
    <citation type="journal article" date="2019" name="Genome Biol. Evol.">
        <title>Insights into the evolution of the New World diploid cottons (Gossypium, subgenus Houzingenia) based on genome sequencing.</title>
        <authorList>
            <person name="Grover C.E."/>
            <person name="Arick M.A. 2nd"/>
            <person name="Thrash A."/>
            <person name="Conover J.L."/>
            <person name="Sanders W.S."/>
            <person name="Peterson D.G."/>
            <person name="Frelichowski J.E."/>
            <person name="Scheffler J.A."/>
            <person name="Scheffler B.E."/>
            <person name="Wendel J.F."/>
        </authorList>
    </citation>
    <scope>NUCLEOTIDE SEQUENCE [LARGE SCALE GENOMIC DNA]</scope>
    <source>
        <strain evidence="3">27</strain>
        <tissue evidence="3">Leaf</tissue>
    </source>
</reference>
<keyword evidence="1" id="KW-0862">Zinc</keyword>
<comment type="caution">
    <text evidence="3">The sequence shown here is derived from an EMBL/GenBank/DDBJ whole genome shotgun (WGS) entry which is preliminary data.</text>
</comment>
<evidence type="ECO:0000259" key="2">
    <source>
        <dbReference type="PROSITE" id="PS50158"/>
    </source>
</evidence>
<protein>
    <recommendedName>
        <fullName evidence="2">CCHC-type domain-containing protein</fullName>
    </recommendedName>
</protein>
<sequence>MTKSGGNDGFGGDEVSLLVEELIQLSVKSSMVEPNEKSTLICTTWTEKSYNPDSFKAQMKSIWKTKRKFEIQSVRQNLFMIVFELEEDLKTVMEEIRSDLFHPRSGSRLDRAYQNLTKKISCMPYGLLLEAFSDLKSMDEKLSKFCFGCGKLGHDLQECT</sequence>
<dbReference type="EMBL" id="JABFAC010000009">
    <property type="protein sequence ID" value="MBA0624258.1"/>
    <property type="molecule type" value="Genomic_DNA"/>
</dbReference>
<keyword evidence="1" id="KW-0479">Metal-binding</keyword>
<dbReference type="Proteomes" id="UP000593561">
    <property type="component" value="Unassembled WGS sequence"/>
</dbReference>
<evidence type="ECO:0000313" key="4">
    <source>
        <dbReference type="Proteomes" id="UP000593561"/>
    </source>
</evidence>
<dbReference type="AlphaFoldDB" id="A0A7J8SDU6"/>
<proteinExistence type="predicted"/>
<dbReference type="GO" id="GO:0003676">
    <property type="term" value="F:nucleic acid binding"/>
    <property type="evidence" value="ECO:0007669"/>
    <property type="project" value="InterPro"/>
</dbReference>
<evidence type="ECO:0000313" key="3">
    <source>
        <dbReference type="EMBL" id="MBA0624258.1"/>
    </source>
</evidence>
<accession>A0A7J8SDU6</accession>
<keyword evidence="1" id="KW-0863">Zinc-finger</keyword>